<comment type="similarity">
    <text evidence="4">In the N-terminal section; belongs to the N-acetylglucosamine-1-phosphate uridyltransferase family.</text>
</comment>
<evidence type="ECO:0000256" key="9">
    <source>
        <dbReference type="ARBA" id="ARBA00022695"/>
    </source>
</evidence>
<dbReference type="InterPro" id="IPR038152">
    <property type="entry name" value="Carbam_trans_C_sf"/>
</dbReference>
<dbReference type="EMBL" id="JBHSFA010000011">
    <property type="protein sequence ID" value="MFC4544573.1"/>
    <property type="molecule type" value="Genomic_DNA"/>
</dbReference>
<feature type="domain" description="Mannose-1-phosphate guanyltransferase C-terminal" evidence="16">
    <location>
        <begin position="398"/>
        <end position="489"/>
    </location>
</feature>
<dbReference type="InterPro" id="IPR056729">
    <property type="entry name" value="GMPPB_C"/>
</dbReference>
<dbReference type="InterPro" id="IPR029044">
    <property type="entry name" value="Nucleotide-diphossugar_trans"/>
</dbReference>
<evidence type="ECO:0000259" key="15">
    <source>
        <dbReference type="Pfam" id="PF16861"/>
    </source>
</evidence>
<dbReference type="InterPro" id="IPR050065">
    <property type="entry name" value="GlmU-like"/>
</dbReference>
<comment type="catalytic activity">
    <reaction evidence="13">
        <text>N-acetyl-alpha-D-glucosamine 1-phosphate + UTP + H(+) = UDP-N-acetyl-alpha-D-glucosamine + diphosphate</text>
        <dbReference type="Rhea" id="RHEA:13509"/>
        <dbReference type="ChEBI" id="CHEBI:15378"/>
        <dbReference type="ChEBI" id="CHEBI:33019"/>
        <dbReference type="ChEBI" id="CHEBI:46398"/>
        <dbReference type="ChEBI" id="CHEBI:57705"/>
        <dbReference type="ChEBI" id="CHEBI:57776"/>
        <dbReference type="EC" id="2.7.7.23"/>
    </reaction>
</comment>
<dbReference type="InterPro" id="IPR005835">
    <property type="entry name" value="NTP_transferase_dom"/>
</dbReference>
<comment type="pathway">
    <text evidence="1">Nucleotide-sugar biosynthesis; UDP-N-acetyl-alpha-D-glucosamine biosynthesis; N-acetyl-alpha-D-glucosamine 1-phosphate from alpha-D-glucosamine 6-phosphate (route II): step 2/2.</text>
</comment>
<comment type="pathway">
    <text evidence="2">Nucleotide-sugar biosynthesis; UDP-N-acetyl-alpha-D-glucosamine biosynthesis; UDP-N-acetyl-alpha-D-glucosamine from N-acetyl-alpha-D-glucosamine 1-phosphate: step 1/1.</text>
</comment>
<reference evidence="17 18" key="1">
    <citation type="journal article" date="2019" name="Int. J. Syst. Evol. Microbiol.">
        <title>The Global Catalogue of Microorganisms (GCM) 10K type strain sequencing project: providing services to taxonomists for standard genome sequencing and annotation.</title>
        <authorList>
            <consortium name="The Broad Institute Genomics Platform"/>
            <consortium name="The Broad Institute Genome Sequencing Center for Infectious Disease"/>
            <person name="Wu L."/>
            <person name="Ma J."/>
        </authorList>
    </citation>
    <scope>NUCLEOTIDE SEQUENCE [LARGE SCALE GENOMIC DNA]</scope>
    <source>
        <strain evidence="17 18">WLHS5</strain>
    </source>
</reference>
<dbReference type="Gene3D" id="3.90.550.10">
    <property type="entry name" value="Spore Coat Polysaccharide Biosynthesis Protein SpsA, Chain A"/>
    <property type="match status" value="1"/>
</dbReference>
<gene>
    <name evidence="17" type="primary">glmU</name>
    <name evidence="17" type="ORF">ACFO5R_21810</name>
</gene>
<dbReference type="RefSeq" id="WP_265339238.1">
    <property type="nucleotide sequence ID" value="NZ_JALIQP010000003.1"/>
</dbReference>
<comment type="caution">
    <text evidence="17">The sequence shown here is derived from an EMBL/GenBank/DDBJ whole genome shotgun (WGS) entry which is preliminary data.</text>
</comment>
<protein>
    <recommendedName>
        <fullName evidence="7">Bifunctional protein GlmU</fullName>
        <ecNumber evidence="5">2.3.1.157</ecNumber>
        <ecNumber evidence="6">2.7.7.23</ecNumber>
    </recommendedName>
</protein>
<dbReference type="CDD" id="cd04181">
    <property type="entry name" value="NTP_transferase"/>
    <property type="match status" value="1"/>
</dbReference>
<accession>A0ABD5PVL8</accession>
<keyword evidence="9 17" id="KW-0548">Nucleotidyltransferase</keyword>
<dbReference type="InterPro" id="IPR023915">
    <property type="entry name" value="Bifunctiontional_GlmU_arc-type"/>
</dbReference>
<dbReference type="Gene3D" id="2.160.10.10">
    <property type="entry name" value="Hexapeptide repeat proteins"/>
    <property type="match status" value="1"/>
</dbReference>
<dbReference type="Pfam" id="PF00483">
    <property type="entry name" value="NTP_transferase"/>
    <property type="match status" value="1"/>
</dbReference>
<dbReference type="PANTHER" id="PTHR43584:SF8">
    <property type="entry name" value="N-ACETYLMURAMATE ALPHA-1-PHOSPHATE URIDYLYLTRANSFERASE"/>
    <property type="match status" value="1"/>
</dbReference>
<evidence type="ECO:0000256" key="5">
    <source>
        <dbReference type="ARBA" id="ARBA00012225"/>
    </source>
</evidence>
<dbReference type="GO" id="GO:0003977">
    <property type="term" value="F:UDP-N-acetylglucosamine diphosphorylase activity"/>
    <property type="evidence" value="ECO:0007669"/>
    <property type="project" value="UniProtKB-EC"/>
</dbReference>
<name>A0ABD5PVL8_9EURY</name>
<evidence type="ECO:0000256" key="7">
    <source>
        <dbReference type="ARBA" id="ARBA00013414"/>
    </source>
</evidence>
<evidence type="ECO:0000256" key="11">
    <source>
        <dbReference type="ARBA" id="ARBA00023315"/>
    </source>
</evidence>
<dbReference type="EC" id="2.3.1.157" evidence="5"/>
<dbReference type="InterPro" id="IPR031730">
    <property type="entry name" value="Carbam_trans_C"/>
</dbReference>
<feature type="domain" description="Nucleotidyl transferase" evidence="14">
    <location>
        <begin position="140"/>
        <end position="359"/>
    </location>
</feature>
<dbReference type="SUPFAM" id="SSF51161">
    <property type="entry name" value="Trimeric LpxA-like enzymes"/>
    <property type="match status" value="1"/>
</dbReference>
<comment type="catalytic activity">
    <reaction evidence="12">
        <text>alpha-D-glucosamine 1-phosphate + acetyl-CoA = N-acetyl-alpha-D-glucosamine 1-phosphate + CoA + H(+)</text>
        <dbReference type="Rhea" id="RHEA:13725"/>
        <dbReference type="ChEBI" id="CHEBI:15378"/>
        <dbReference type="ChEBI" id="CHEBI:57287"/>
        <dbReference type="ChEBI" id="CHEBI:57288"/>
        <dbReference type="ChEBI" id="CHEBI:57776"/>
        <dbReference type="ChEBI" id="CHEBI:58516"/>
        <dbReference type="EC" id="2.3.1.157"/>
    </reaction>
</comment>
<sequence length="531" mass="56262">MGSASGRARSFAARVATIRRAARGGRPNCRERGARPVSTGGLDRRIARRRLTVSLAITHREEWRPFAPSMTEAADDDYLEHATASPYMITAFDVRPERRDELDAVVHPADGHDPTADRRYGSISACIRKPDRADRASMQTVVLAAGQGTRMRPLSESIPKPMLPVAGRPLVAHTVDAAIEAGSDEIVLVVGYEGDVVRDYFGDRYGGVPIRYATQDEQDGTGGALRAASEVLGDEPFAVLNGDVVFDRESLSALFDAGPAVGSVRVDEPSNYGILNVADGTVEGIVEKPADPPGNLANAGVYVFPAGALDCLDVPLSERGEYELTDVLARVLDESDVGHVELDRWLDMGRPWELLEANEWKLADLEPSLRGDVSDDAEIEGPVVVEEGATVRSGVVVEGPALIRSGATVGPNAYVRGATLVGEDAKIGHGVEVKNSVLMAGATVGHLSYVGDSLLGRDVNFGAGTTVANLRHDDDPVEMTVSGDRVSTGRRKFGVVLGDGVRTGINTSLNAGVRLSPGATTAPGEVVTSDR</sequence>
<dbReference type="SUPFAM" id="SSF53448">
    <property type="entry name" value="Nucleotide-diphospho-sugar transferases"/>
    <property type="match status" value="1"/>
</dbReference>
<evidence type="ECO:0000256" key="13">
    <source>
        <dbReference type="ARBA" id="ARBA00048493"/>
    </source>
</evidence>
<keyword evidence="11 17" id="KW-0012">Acyltransferase</keyword>
<dbReference type="NCBIfam" id="TIGR03992">
    <property type="entry name" value="Arch_glmU"/>
    <property type="match status" value="1"/>
</dbReference>
<keyword evidence="18" id="KW-1185">Reference proteome</keyword>
<evidence type="ECO:0000256" key="2">
    <source>
        <dbReference type="ARBA" id="ARBA00005208"/>
    </source>
</evidence>
<evidence type="ECO:0000256" key="10">
    <source>
        <dbReference type="ARBA" id="ARBA00023268"/>
    </source>
</evidence>
<evidence type="ECO:0000256" key="12">
    <source>
        <dbReference type="ARBA" id="ARBA00048247"/>
    </source>
</evidence>
<evidence type="ECO:0000256" key="1">
    <source>
        <dbReference type="ARBA" id="ARBA00005166"/>
    </source>
</evidence>
<dbReference type="Pfam" id="PF25087">
    <property type="entry name" value="GMPPB_C"/>
    <property type="match status" value="1"/>
</dbReference>
<evidence type="ECO:0000256" key="6">
    <source>
        <dbReference type="ARBA" id="ARBA00012457"/>
    </source>
</evidence>
<dbReference type="PANTHER" id="PTHR43584">
    <property type="entry name" value="NUCLEOTIDYL TRANSFERASE"/>
    <property type="match status" value="1"/>
</dbReference>
<dbReference type="InterPro" id="IPR011004">
    <property type="entry name" value="Trimer_LpxA-like_sf"/>
</dbReference>
<evidence type="ECO:0000259" key="16">
    <source>
        <dbReference type="Pfam" id="PF25087"/>
    </source>
</evidence>
<dbReference type="Pfam" id="PF16861">
    <property type="entry name" value="Carbam_trans_C"/>
    <property type="match status" value="1"/>
</dbReference>
<feature type="domain" description="Carbamoyltransferase C-terminal" evidence="15">
    <location>
        <begin position="51"/>
        <end position="110"/>
    </location>
</feature>
<keyword evidence="10" id="KW-0511">Multifunctional enzyme</keyword>
<evidence type="ECO:0000256" key="8">
    <source>
        <dbReference type="ARBA" id="ARBA00022679"/>
    </source>
</evidence>
<dbReference type="Proteomes" id="UP001595898">
    <property type="component" value="Unassembled WGS sequence"/>
</dbReference>
<comment type="similarity">
    <text evidence="3">In the C-terminal section; belongs to the transferase hexapeptide repeat family.</text>
</comment>
<proteinExistence type="inferred from homology"/>
<dbReference type="Gene3D" id="3.90.870.20">
    <property type="entry name" value="Carbamoyltransferase, C-terminal domain"/>
    <property type="match status" value="1"/>
</dbReference>
<dbReference type="CDD" id="cd05636">
    <property type="entry name" value="LbH_G1P_TT_C_like"/>
    <property type="match status" value="1"/>
</dbReference>
<evidence type="ECO:0000313" key="18">
    <source>
        <dbReference type="Proteomes" id="UP001595898"/>
    </source>
</evidence>
<dbReference type="GO" id="GO:0019134">
    <property type="term" value="F:glucosamine-1-phosphate N-acetyltransferase activity"/>
    <property type="evidence" value="ECO:0007669"/>
    <property type="project" value="UniProtKB-EC"/>
</dbReference>
<evidence type="ECO:0000259" key="14">
    <source>
        <dbReference type="Pfam" id="PF00483"/>
    </source>
</evidence>
<keyword evidence="8 17" id="KW-0808">Transferase</keyword>
<dbReference type="AlphaFoldDB" id="A0ABD5PVL8"/>
<evidence type="ECO:0000256" key="3">
    <source>
        <dbReference type="ARBA" id="ARBA00007707"/>
    </source>
</evidence>
<evidence type="ECO:0000256" key="4">
    <source>
        <dbReference type="ARBA" id="ARBA00007947"/>
    </source>
</evidence>
<evidence type="ECO:0000313" key="17">
    <source>
        <dbReference type="EMBL" id="MFC4544573.1"/>
    </source>
</evidence>
<organism evidence="17 18">
    <name type="scientific">Halosolutus amylolyticus</name>
    <dbReference type="NCBI Taxonomy" id="2932267"/>
    <lineage>
        <taxon>Archaea</taxon>
        <taxon>Methanobacteriati</taxon>
        <taxon>Methanobacteriota</taxon>
        <taxon>Stenosarchaea group</taxon>
        <taxon>Halobacteria</taxon>
        <taxon>Halobacteriales</taxon>
        <taxon>Natrialbaceae</taxon>
        <taxon>Halosolutus</taxon>
    </lineage>
</organism>
<dbReference type="EC" id="2.7.7.23" evidence="6"/>